<evidence type="ECO:0000313" key="2">
    <source>
        <dbReference type="EMBL" id="KAH7052216.1"/>
    </source>
</evidence>
<evidence type="ECO:0000313" key="3">
    <source>
        <dbReference type="Proteomes" id="UP000774617"/>
    </source>
</evidence>
<keyword evidence="1" id="KW-0472">Membrane</keyword>
<accession>A0ABQ8GD11</accession>
<keyword evidence="1" id="KW-0812">Transmembrane</keyword>
<name>A0ABQ8GD11_9PEZI</name>
<keyword evidence="3" id="KW-1185">Reference proteome</keyword>
<organism evidence="2 3">
    <name type="scientific">Macrophomina phaseolina</name>
    <dbReference type="NCBI Taxonomy" id="35725"/>
    <lineage>
        <taxon>Eukaryota</taxon>
        <taxon>Fungi</taxon>
        <taxon>Dikarya</taxon>
        <taxon>Ascomycota</taxon>
        <taxon>Pezizomycotina</taxon>
        <taxon>Dothideomycetes</taxon>
        <taxon>Dothideomycetes incertae sedis</taxon>
        <taxon>Botryosphaeriales</taxon>
        <taxon>Botryosphaeriaceae</taxon>
        <taxon>Macrophomina</taxon>
    </lineage>
</organism>
<comment type="caution">
    <text evidence="2">The sequence shown here is derived from an EMBL/GenBank/DDBJ whole genome shotgun (WGS) entry which is preliminary data.</text>
</comment>
<protein>
    <submittedName>
        <fullName evidence="2">Uncharacterized protein</fullName>
    </submittedName>
</protein>
<sequence length="109" mass="12601">MLNKGIPRNGPLAASRAAGFCVVLVMWTIGFVTTLSQILYPVPYFFFFTPAQVGRFYLASCIGLLVGEVWGRWFNDWLCTRYIQDHWGKYRPENRLWSFYLVLVLALQG</sequence>
<evidence type="ECO:0000256" key="1">
    <source>
        <dbReference type="SAM" id="Phobius"/>
    </source>
</evidence>
<gene>
    <name evidence="2" type="ORF">B0J12DRAFT_67499</name>
</gene>
<dbReference type="EMBL" id="JAGTJR010000011">
    <property type="protein sequence ID" value="KAH7052216.1"/>
    <property type="molecule type" value="Genomic_DNA"/>
</dbReference>
<reference evidence="2 3" key="1">
    <citation type="journal article" date="2021" name="Nat. Commun.">
        <title>Genetic determinants of endophytism in the Arabidopsis root mycobiome.</title>
        <authorList>
            <person name="Mesny F."/>
            <person name="Miyauchi S."/>
            <person name="Thiergart T."/>
            <person name="Pickel B."/>
            <person name="Atanasova L."/>
            <person name="Karlsson M."/>
            <person name="Huettel B."/>
            <person name="Barry K.W."/>
            <person name="Haridas S."/>
            <person name="Chen C."/>
            <person name="Bauer D."/>
            <person name="Andreopoulos W."/>
            <person name="Pangilinan J."/>
            <person name="LaButti K."/>
            <person name="Riley R."/>
            <person name="Lipzen A."/>
            <person name="Clum A."/>
            <person name="Drula E."/>
            <person name="Henrissat B."/>
            <person name="Kohler A."/>
            <person name="Grigoriev I.V."/>
            <person name="Martin F.M."/>
            <person name="Hacquard S."/>
        </authorList>
    </citation>
    <scope>NUCLEOTIDE SEQUENCE [LARGE SCALE GENOMIC DNA]</scope>
    <source>
        <strain evidence="2 3">MPI-SDFR-AT-0080</strain>
    </source>
</reference>
<dbReference type="Proteomes" id="UP000774617">
    <property type="component" value="Unassembled WGS sequence"/>
</dbReference>
<keyword evidence="1" id="KW-1133">Transmembrane helix</keyword>
<feature type="transmembrane region" description="Helical" evidence="1">
    <location>
        <begin position="44"/>
        <end position="66"/>
    </location>
</feature>
<proteinExistence type="predicted"/>
<feature type="transmembrane region" description="Helical" evidence="1">
    <location>
        <begin position="12"/>
        <end position="32"/>
    </location>
</feature>